<dbReference type="EMBL" id="JAAGBB010000064">
    <property type="protein sequence ID" value="MBR0668642.1"/>
    <property type="molecule type" value="Genomic_DNA"/>
</dbReference>
<reference evidence="3" key="1">
    <citation type="journal article" date="2021" name="Syst. Appl. Microbiol.">
        <title>Roseomonas hellenica sp. nov., isolated from roots of wild-growing Alkanna tinctoria.</title>
        <authorList>
            <person name="Rat A."/>
            <person name="Naranjo H.D."/>
            <person name="Lebbe L."/>
            <person name="Cnockaert M."/>
            <person name="Krigas N."/>
            <person name="Grigoriadou K."/>
            <person name="Maloupa E."/>
            <person name="Willems A."/>
        </authorList>
    </citation>
    <scope>NUCLEOTIDE SEQUENCE [LARGE SCALE GENOMIC DNA]</scope>
    <source>
        <strain evidence="3">LMG 31523</strain>
    </source>
</reference>
<dbReference type="RefSeq" id="WP_211856417.1">
    <property type="nucleotide sequence ID" value="NZ_JAAGBB010000064.1"/>
</dbReference>
<feature type="domain" description="HTH luxR-type" evidence="1">
    <location>
        <begin position="302"/>
        <end position="359"/>
    </location>
</feature>
<dbReference type="Gene3D" id="1.10.10.10">
    <property type="entry name" value="Winged helix-like DNA-binding domain superfamily/Winged helix DNA-binding domain"/>
    <property type="match status" value="1"/>
</dbReference>
<proteinExistence type="predicted"/>
<comment type="caution">
    <text evidence="2">The sequence shown here is derived from an EMBL/GenBank/DDBJ whole genome shotgun (WGS) entry which is preliminary data.</text>
</comment>
<dbReference type="InterPro" id="IPR000792">
    <property type="entry name" value="Tscrpt_reg_LuxR_C"/>
</dbReference>
<gene>
    <name evidence="2" type="ORF">GXW71_30095</name>
</gene>
<evidence type="ECO:0000259" key="1">
    <source>
        <dbReference type="SMART" id="SM00421"/>
    </source>
</evidence>
<organism evidence="2 3">
    <name type="scientific">Plastoroseomonas hellenica</name>
    <dbReference type="NCBI Taxonomy" id="2687306"/>
    <lineage>
        <taxon>Bacteria</taxon>
        <taxon>Pseudomonadati</taxon>
        <taxon>Pseudomonadota</taxon>
        <taxon>Alphaproteobacteria</taxon>
        <taxon>Acetobacterales</taxon>
        <taxon>Acetobacteraceae</taxon>
        <taxon>Plastoroseomonas</taxon>
    </lineage>
</organism>
<dbReference type="InterPro" id="IPR036388">
    <property type="entry name" value="WH-like_DNA-bd_sf"/>
</dbReference>
<name>A0ABS5F7X3_9PROT</name>
<keyword evidence="3" id="KW-1185">Reference proteome</keyword>
<dbReference type="SUPFAM" id="SSF46894">
    <property type="entry name" value="C-terminal effector domain of the bipartite response regulators"/>
    <property type="match status" value="1"/>
</dbReference>
<sequence length="366" mass="39413">MAVLSQLTLEKLHAAALDPGLWPEALTEVADAVGAQGAMVHAMAPDPRDSVLHVGRLDPDCDRLYMQQYQINPMSMLLMRRRPGEILPTMSQCRQELRRTAFKADILTPQRIEEITNLLYGGWEDVLTGGFGFCLNAKGAETTAGHLAKVAEAAPQLTLALDLARHLNGTARRNWSAMLETMDAAALLADAGGRVILANRYAERLLRRGHWLRVHAGRLQASRAADEAKLAAAIRTTVLAPVTQRRRSRLSLRAVGNEPPCLAVIAAAPAIPVAEFGLPRPAALLILRDPSPRTDPALLRSLFGMTESEARIAAHIAGGLSLGAAAQRERIAHTTARTHLQAAFGKVGVHSQSALASLLARLPESD</sequence>
<dbReference type="InterPro" id="IPR016032">
    <property type="entry name" value="Sig_transdc_resp-reg_C-effctor"/>
</dbReference>
<accession>A0ABS5F7X3</accession>
<dbReference type="Proteomes" id="UP001196870">
    <property type="component" value="Unassembled WGS sequence"/>
</dbReference>
<protein>
    <submittedName>
        <fullName evidence="2">Helix-turn-helix transcriptional regulator</fullName>
    </submittedName>
</protein>
<evidence type="ECO:0000313" key="2">
    <source>
        <dbReference type="EMBL" id="MBR0668642.1"/>
    </source>
</evidence>
<evidence type="ECO:0000313" key="3">
    <source>
        <dbReference type="Proteomes" id="UP001196870"/>
    </source>
</evidence>
<dbReference type="SMART" id="SM00421">
    <property type="entry name" value="HTH_LUXR"/>
    <property type="match status" value="1"/>
</dbReference>